<dbReference type="InterPro" id="IPR000859">
    <property type="entry name" value="CUB_dom"/>
</dbReference>
<sequence>MFSLTVICLLVAGALAEAEPQASRSRATFEEVLTSMSTRLKSQLSVTELEDLKSATPFTWSAGSHTLSAGVYILKSPNFPFLYPNNYDRTWTIVGDEGQDIRIDCGYKIQYSSSCSKDYLQINGAVRCGIGHYGTDSDELEIRFVTNRFFRSIGFVCGIVVPSAATTTEAPPP</sequence>
<comment type="caution">
    <text evidence="2">Lacks conserved residue(s) required for the propagation of feature annotation.</text>
</comment>
<feature type="domain" description="CUB" evidence="4">
    <location>
        <begin position="62"/>
        <end position="173"/>
    </location>
</feature>
<evidence type="ECO:0000313" key="6">
    <source>
        <dbReference type="Proteomes" id="UP000440578"/>
    </source>
</evidence>
<feature type="signal peptide" evidence="3">
    <location>
        <begin position="1"/>
        <end position="16"/>
    </location>
</feature>
<evidence type="ECO:0000256" key="3">
    <source>
        <dbReference type="SAM" id="SignalP"/>
    </source>
</evidence>
<evidence type="ECO:0000256" key="1">
    <source>
        <dbReference type="ARBA" id="ARBA00023157"/>
    </source>
</evidence>
<dbReference type="AlphaFoldDB" id="A0A6A4V791"/>
<evidence type="ECO:0000256" key="2">
    <source>
        <dbReference type="PROSITE-ProRule" id="PRU00059"/>
    </source>
</evidence>
<keyword evidence="3" id="KW-0732">Signal</keyword>
<dbReference type="Pfam" id="PF00431">
    <property type="entry name" value="CUB"/>
    <property type="match status" value="1"/>
</dbReference>
<keyword evidence="6" id="KW-1185">Reference proteome</keyword>
<dbReference type="Proteomes" id="UP000440578">
    <property type="component" value="Unassembled WGS sequence"/>
</dbReference>
<dbReference type="PROSITE" id="PS01180">
    <property type="entry name" value="CUB"/>
    <property type="match status" value="1"/>
</dbReference>
<dbReference type="Gene3D" id="2.60.120.290">
    <property type="entry name" value="Spermadhesin, CUB domain"/>
    <property type="match status" value="1"/>
</dbReference>
<protein>
    <recommendedName>
        <fullName evidence="4">CUB domain-containing protein</fullName>
    </recommendedName>
</protein>
<reference evidence="5 6" key="1">
    <citation type="submission" date="2019-07" db="EMBL/GenBank/DDBJ databases">
        <title>Draft genome assembly of a fouling barnacle, Amphibalanus amphitrite (Darwin, 1854): The first reference genome for Thecostraca.</title>
        <authorList>
            <person name="Kim W."/>
        </authorList>
    </citation>
    <scope>NUCLEOTIDE SEQUENCE [LARGE SCALE GENOMIC DNA]</scope>
    <source>
        <strain evidence="5">SNU_AA5</strain>
        <tissue evidence="5">Soma without cirri and trophi</tissue>
    </source>
</reference>
<dbReference type="CDD" id="cd00041">
    <property type="entry name" value="CUB"/>
    <property type="match status" value="1"/>
</dbReference>
<dbReference type="OrthoDB" id="6380398at2759"/>
<proteinExistence type="predicted"/>
<gene>
    <name evidence="5" type="ORF">FJT64_014520</name>
</gene>
<organism evidence="5 6">
    <name type="scientific">Amphibalanus amphitrite</name>
    <name type="common">Striped barnacle</name>
    <name type="synonym">Balanus amphitrite</name>
    <dbReference type="NCBI Taxonomy" id="1232801"/>
    <lineage>
        <taxon>Eukaryota</taxon>
        <taxon>Metazoa</taxon>
        <taxon>Ecdysozoa</taxon>
        <taxon>Arthropoda</taxon>
        <taxon>Crustacea</taxon>
        <taxon>Multicrustacea</taxon>
        <taxon>Cirripedia</taxon>
        <taxon>Thoracica</taxon>
        <taxon>Thoracicalcarea</taxon>
        <taxon>Balanomorpha</taxon>
        <taxon>Balanoidea</taxon>
        <taxon>Balanidae</taxon>
        <taxon>Amphibalaninae</taxon>
        <taxon>Amphibalanus</taxon>
    </lineage>
</organism>
<dbReference type="SUPFAM" id="SSF49854">
    <property type="entry name" value="Spermadhesin, CUB domain"/>
    <property type="match status" value="1"/>
</dbReference>
<dbReference type="InterPro" id="IPR035914">
    <property type="entry name" value="Sperma_CUB_dom_sf"/>
</dbReference>
<keyword evidence="1" id="KW-1015">Disulfide bond</keyword>
<dbReference type="EMBL" id="VIIS01002216">
    <property type="protein sequence ID" value="KAF0287040.1"/>
    <property type="molecule type" value="Genomic_DNA"/>
</dbReference>
<name>A0A6A4V791_AMPAM</name>
<feature type="chain" id="PRO_5025605616" description="CUB domain-containing protein" evidence="3">
    <location>
        <begin position="17"/>
        <end position="173"/>
    </location>
</feature>
<evidence type="ECO:0000313" key="5">
    <source>
        <dbReference type="EMBL" id="KAF0287040.1"/>
    </source>
</evidence>
<evidence type="ECO:0000259" key="4">
    <source>
        <dbReference type="PROSITE" id="PS01180"/>
    </source>
</evidence>
<comment type="caution">
    <text evidence="5">The sequence shown here is derived from an EMBL/GenBank/DDBJ whole genome shotgun (WGS) entry which is preliminary data.</text>
</comment>
<accession>A0A6A4V791</accession>